<dbReference type="PANTHER" id="PTHR38402:SF1">
    <property type="entry name" value="MITOCHONDRIAL OUTER MEMBRANE PROTEIN OM14"/>
    <property type="match status" value="1"/>
</dbReference>
<evidence type="ECO:0000313" key="4">
    <source>
        <dbReference type="EMBL" id="AOW05414.1"/>
    </source>
</evidence>
<dbReference type="EMBL" id="CP017557">
    <property type="protein sequence ID" value="AOW05414.1"/>
    <property type="molecule type" value="Genomic_DNA"/>
</dbReference>
<dbReference type="GeneID" id="2911516"/>
<accession>A0A1D8NIG0</accession>
<dbReference type="InterPro" id="IPR039453">
    <property type="entry name" value="OM14_C"/>
</dbReference>
<dbReference type="GO" id="GO:1990593">
    <property type="term" value="F:nascent polypeptide-associated complex binding"/>
    <property type="evidence" value="ECO:0007669"/>
    <property type="project" value="InterPro"/>
</dbReference>
<evidence type="ECO:0000259" key="3">
    <source>
        <dbReference type="Pfam" id="PF17304"/>
    </source>
</evidence>
<keyword evidence="2" id="KW-1133">Transmembrane helix</keyword>
<dbReference type="PANTHER" id="PTHR38402">
    <property type="entry name" value="MITOCHONDRIAL OUTER MEMBRANE PROTEIN OM14"/>
    <property type="match status" value="1"/>
</dbReference>
<feature type="region of interest" description="Disordered" evidence="1">
    <location>
        <begin position="1"/>
        <end position="36"/>
    </location>
</feature>
<evidence type="ECO:0000313" key="6">
    <source>
        <dbReference type="Proteomes" id="UP000182444"/>
    </source>
</evidence>
<reference evidence="4 6" key="1">
    <citation type="journal article" date="2016" name="PLoS ONE">
        <title>Sequence Assembly of Yarrowia lipolytica Strain W29/CLIB89 Shows Transposable Element Diversity.</title>
        <authorList>
            <person name="Magnan C."/>
            <person name="Yu J."/>
            <person name="Chang I."/>
            <person name="Jahn E."/>
            <person name="Kanomata Y."/>
            <person name="Wu J."/>
            <person name="Zeller M."/>
            <person name="Oakes M."/>
            <person name="Baldi P."/>
            <person name="Sandmeyer S."/>
        </authorList>
    </citation>
    <scope>NUCLEOTIDE SEQUENCE [LARGE SCALE GENOMIC DNA]</scope>
    <source>
        <strain evidence="4">CLIB89</strain>
        <strain evidence="6">CLIB89(W29)</strain>
    </source>
</reference>
<name>A0A1D8NIG0_YARLL</name>
<dbReference type="AlphaFoldDB" id="A0A1D8NIG0"/>
<protein>
    <recommendedName>
        <fullName evidence="3">Mitochondrial outer membrane protein OM14 C-terminal domain-containing protein</fullName>
    </recommendedName>
</protein>
<proteinExistence type="predicted"/>
<dbReference type="GO" id="GO:0005741">
    <property type="term" value="C:mitochondrial outer membrane"/>
    <property type="evidence" value="ECO:0007669"/>
    <property type="project" value="InterPro"/>
</dbReference>
<dbReference type="Proteomes" id="UP000182444">
    <property type="component" value="Chromosome 1E"/>
</dbReference>
<dbReference type="Proteomes" id="UP000256601">
    <property type="component" value="Unassembled WGS sequence"/>
</dbReference>
<feature type="domain" description="Mitochondrial outer membrane protein OM14 C-terminal" evidence="3">
    <location>
        <begin position="88"/>
        <end position="151"/>
    </location>
</feature>
<dbReference type="EMBL" id="KZ858950">
    <property type="protein sequence ID" value="RDW28724.1"/>
    <property type="molecule type" value="Genomic_DNA"/>
</dbReference>
<organism evidence="4 6">
    <name type="scientific">Yarrowia lipolytica</name>
    <name type="common">Candida lipolytica</name>
    <dbReference type="NCBI Taxonomy" id="4952"/>
    <lineage>
        <taxon>Eukaryota</taxon>
        <taxon>Fungi</taxon>
        <taxon>Dikarya</taxon>
        <taxon>Ascomycota</taxon>
        <taxon>Saccharomycotina</taxon>
        <taxon>Dipodascomycetes</taxon>
        <taxon>Dipodascales</taxon>
        <taxon>Dipodascales incertae sedis</taxon>
        <taxon>Yarrowia</taxon>
    </lineage>
</organism>
<evidence type="ECO:0000256" key="2">
    <source>
        <dbReference type="SAM" id="Phobius"/>
    </source>
</evidence>
<evidence type="ECO:0000313" key="5">
    <source>
        <dbReference type="EMBL" id="RDW28724.1"/>
    </source>
</evidence>
<dbReference type="VEuPathDB" id="FungiDB:YALI1_E17484g"/>
<feature type="transmembrane region" description="Helical" evidence="2">
    <location>
        <begin position="93"/>
        <end position="113"/>
    </location>
</feature>
<evidence type="ECO:0000313" key="7">
    <source>
        <dbReference type="Proteomes" id="UP000256601"/>
    </source>
</evidence>
<evidence type="ECO:0000256" key="1">
    <source>
        <dbReference type="SAM" id="MobiDB-lite"/>
    </source>
</evidence>
<dbReference type="OrthoDB" id="5422928at2759"/>
<dbReference type="KEGG" id="yli:2911516"/>
<keyword evidence="2" id="KW-0472">Membrane</keyword>
<dbReference type="Pfam" id="PF17304">
    <property type="entry name" value="OM14_C"/>
    <property type="match status" value="1"/>
</dbReference>
<dbReference type="VEuPathDB" id="FungiDB:YALI0_E14487g"/>
<sequence>MSHTNKNESYADAAHKAPPQTKEEKQCPVLTPGQQEEIEKKAEKVEKEFRKVEKDVIAKKEELAEELKKDGKALSEKSSELYAKISNELQNPVVAANVVVGIVAAIGVGYSAYQKHTRGELDGKLAGIYVGGLAAFGAFQYLISARSYKKFE</sequence>
<dbReference type="RefSeq" id="XP_503944.2">
    <property type="nucleotide sequence ID" value="XM_503944.2"/>
</dbReference>
<keyword evidence="2" id="KW-0812">Transmembrane</keyword>
<dbReference type="InterPro" id="IPR039454">
    <property type="entry name" value="OM14"/>
</dbReference>
<feature type="transmembrane region" description="Helical" evidence="2">
    <location>
        <begin position="125"/>
        <end position="143"/>
    </location>
</feature>
<reference evidence="5 7" key="2">
    <citation type="submission" date="2018-07" db="EMBL/GenBank/DDBJ databases">
        <title>Draft Genome Assemblies for Five Robust Yarrowia lipolytica Strains Exhibiting High Lipid Production and Pentose Sugar Utilization and Sugar Alcohol Secretion from Undetoxified Lignocellulosic Biomass Hydrolysates.</title>
        <authorList>
            <consortium name="DOE Joint Genome Institute"/>
            <person name="Walker C."/>
            <person name="Ryu S."/>
            <person name="Na H."/>
            <person name="Zane M."/>
            <person name="LaButti K."/>
            <person name="Lipzen A."/>
            <person name="Haridas S."/>
            <person name="Barry K."/>
            <person name="Grigoriev I.V."/>
            <person name="Quarterman J."/>
            <person name="Slininger P."/>
            <person name="Dien B."/>
            <person name="Trinh C.T."/>
        </authorList>
    </citation>
    <scope>NUCLEOTIDE SEQUENCE [LARGE SCALE GENOMIC DNA]</scope>
    <source>
        <strain evidence="5 7">YB392</strain>
    </source>
</reference>
<gene>
    <name evidence="5" type="ORF">B0I71DRAFT_91572</name>
    <name evidence="4" type="ORF">YALI1_E17484g</name>
</gene>
<dbReference type="GO" id="GO:0006626">
    <property type="term" value="P:protein targeting to mitochondrion"/>
    <property type="evidence" value="ECO:0007669"/>
    <property type="project" value="TreeGrafter"/>
</dbReference>